<dbReference type="Proteomes" id="UP000617340">
    <property type="component" value="Unassembled WGS sequence"/>
</dbReference>
<dbReference type="PANTHER" id="PTHR31296">
    <property type="entry name" value="UPF0565 PROTEIN C2ORF69"/>
    <property type="match status" value="1"/>
</dbReference>
<protein>
    <submittedName>
        <fullName evidence="1">Uncharacterized protein</fullName>
    </submittedName>
</protein>
<dbReference type="AlphaFoldDB" id="A0A834NN78"/>
<name>A0A834NN78_VESGE</name>
<comment type="caution">
    <text evidence="1">The sequence shown here is derived from an EMBL/GenBank/DDBJ whole genome shotgun (WGS) entry which is preliminary data.</text>
</comment>
<dbReference type="EMBL" id="JACSDZ010000002">
    <property type="protein sequence ID" value="KAF7414454.1"/>
    <property type="molecule type" value="Genomic_DNA"/>
</dbReference>
<organism evidence="1 2">
    <name type="scientific">Vespula germanica</name>
    <name type="common">German yellow jacket</name>
    <name type="synonym">Paravespula germanica</name>
    <dbReference type="NCBI Taxonomy" id="30212"/>
    <lineage>
        <taxon>Eukaryota</taxon>
        <taxon>Metazoa</taxon>
        <taxon>Ecdysozoa</taxon>
        <taxon>Arthropoda</taxon>
        <taxon>Hexapoda</taxon>
        <taxon>Insecta</taxon>
        <taxon>Pterygota</taxon>
        <taxon>Neoptera</taxon>
        <taxon>Endopterygota</taxon>
        <taxon>Hymenoptera</taxon>
        <taxon>Apocrita</taxon>
        <taxon>Aculeata</taxon>
        <taxon>Vespoidea</taxon>
        <taxon>Vespidae</taxon>
        <taxon>Vespinae</taxon>
        <taxon>Vespula</taxon>
    </lineage>
</organism>
<accession>A0A834NN78</accession>
<dbReference type="InterPro" id="IPR018881">
    <property type="entry name" value="C2orf69_mit"/>
</dbReference>
<evidence type="ECO:0000313" key="2">
    <source>
        <dbReference type="Proteomes" id="UP000617340"/>
    </source>
</evidence>
<evidence type="ECO:0000313" key="1">
    <source>
        <dbReference type="EMBL" id="KAF7414454.1"/>
    </source>
</evidence>
<gene>
    <name evidence="1" type="ORF">HZH68_002943</name>
</gene>
<reference evidence="1" key="1">
    <citation type="journal article" date="2020" name="G3 (Bethesda)">
        <title>High-Quality Assemblies for Three Invasive Social Wasps from the &lt;i&gt;Vespula&lt;/i&gt; Genus.</title>
        <authorList>
            <person name="Harrop T.W.R."/>
            <person name="Guhlin J."/>
            <person name="McLaughlin G.M."/>
            <person name="Permina E."/>
            <person name="Stockwell P."/>
            <person name="Gilligan J."/>
            <person name="Le Lec M.F."/>
            <person name="Gruber M.A.M."/>
            <person name="Quinn O."/>
            <person name="Lovegrove M."/>
            <person name="Duncan E.J."/>
            <person name="Remnant E.J."/>
            <person name="Van Eeckhoven J."/>
            <person name="Graham B."/>
            <person name="Knapp R.A."/>
            <person name="Langford K.W."/>
            <person name="Kronenberg Z."/>
            <person name="Press M.O."/>
            <person name="Eacker S.M."/>
            <person name="Wilson-Rankin E.E."/>
            <person name="Purcell J."/>
            <person name="Lester P.J."/>
            <person name="Dearden P.K."/>
        </authorList>
    </citation>
    <scope>NUCLEOTIDE SEQUENCE</scope>
    <source>
        <strain evidence="1">Linc-1</strain>
    </source>
</reference>
<proteinExistence type="predicted"/>
<dbReference type="PANTHER" id="PTHR31296:SF1">
    <property type="entry name" value="MITOCHONDRIAL PROTEIN C2ORF69"/>
    <property type="match status" value="1"/>
</dbReference>
<dbReference type="Pfam" id="PF10561">
    <property type="entry name" value="C2orf69"/>
    <property type="match status" value="2"/>
</dbReference>
<dbReference type="GO" id="GO:0005739">
    <property type="term" value="C:mitochondrion"/>
    <property type="evidence" value="ECO:0007669"/>
    <property type="project" value="TreeGrafter"/>
</dbReference>
<sequence>MSSTIWIWKQISGLATRYNDVVYARPMISHSHEFLVYFGGDIQDLQENMVKCSEKKKYTEWSLDNTANILSHNFPKYHVFVIRPSRTSNVFSCFDNFVKCSDYGIPTFSSTYNALENLQELVRSFCTKLNTLDVNQDTAIYTPDKVNLMLMAFSKGCVVLNQFLYEFQYYQSQLIPDASMINFMNNIKSMWWLDGGHGGYKDTWVTDRNVLESLAKLKIDIHVHVTPYQIQDTSRPWISMEESCFYNTLQSLNVPIQRIVHFENKPRSIIMHFNILKIIRDT</sequence>
<keyword evidence="2" id="KW-1185">Reference proteome</keyword>